<evidence type="ECO:0000259" key="1">
    <source>
        <dbReference type="Pfam" id="PF06094"/>
    </source>
</evidence>
<dbReference type="RefSeq" id="WP_127703176.1">
    <property type="nucleotide sequence ID" value="NZ_SACK01000001.1"/>
</dbReference>
<dbReference type="InterPro" id="IPR013024">
    <property type="entry name" value="GGCT-like"/>
</dbReference>
<proteinExistence type="predicted"/>
<protein>
    <submittedName>
        <fullName evidence="2">Gamma-glutamylcyclotransferase</fullName>
    </submittedName>
</protein>
<dbReference type="Pfam" id="PF06094">
    <property type="entry name" value="GGACT"/>
    <property type="match status" value="1"/>
</dbReference>
<sequence>MLNYGMTAENNLLFVYGTLLVADNEFALYMNKHAVLYKTGRFKGHLYDLGSYPGAVLHNESEVFVHGSIYQIQNPEAWTILDEYEGISPAEPHPQQYVREQVDIETDEGLIKSWIYLYNWPVTQHKLIESGSYLQYLKLL</sequence>
<dbReference type="InterPro" id="IPR036568">
    <property type="entry name" value="GGCT-like_sf"/>
</dbReference>
<accession>A0A3S2Y5V9</accession>
<feature type="domain" description="Gamma-glutamylcyclotransferase AIG2-like" evidence="1">
    <location>
        <begin position="13"/>
        <end position="134"/>
    </location>
</feature>
<dbReference type="Proteomes" id="UP000282759">
    <property type="component" value="Unassembled WGS sequence"/>
</dbReference>
<dbReference type="AlphaFoldDB" id="A0A3S2Y5V9"/>
<reference evidence="2 3" key="1">
    <citation type="submission" date="2019-01" db="EMBL/GenBank/DDBJ databases">
        <authorList>
            <person name="Chen W.-M."/>
        </authorList>
    </citation>
    <scope>NUCLEOTIDE SEQUENCE [LARGE SCALE GENOMIC DNA]</scope>
    <source>
        <strain evidence="2 3">YBJ-36</strain>
    </source>
</reference>
<dbReference type="GO" id="GO:0016740">
    <property type="term" value="F:transferase activity"/>
    <property type="evidence" value="ECO:0007669"/>
    <property type="project" value="UniProtKB-KW"/>
</dbReference>
<evidence type="ECO:0000313" key="3">
    <source>
        <dbReference type="Proteomes" id="UP000282759"/>
    </source>
</evidence>
<gene>
    <name evidence="2" type="ORF">EOD41_02400</name>
</gene>
<evidence type="ECO:0000313" key="2">
    <source>
        <dbReference type="EMBL" id="RVU02810.1"/>
    </source>
</evidence>
<dbReference type="Gene3D" id="3.10.490.10">
    <property type="entry name" value="Gamma-glutamyl cyclotransferase-like"/>
    <property type="match status" value="1"/>
</dbReference>
<name>A0A3S2Y5V9_9SPHI</name>
<dbReference type="CDD" id="cd06661">
    <property type="entry name" value="GGCT_like"/>
    <property type="match status" value="1"/>
</dbReference>
<dbReference type="EMBL" id="SACK01000001">
    <property type="protein sequence ID" value="RVU02810.1"/>
    <property type="molecule type" value="Genomic_DNA"/>
</dbReference>
<dbReference type="OrthoDB" id="482277at2"/>
<dbReference type="SUPFAM" id="SSF110857">
    <property type="entry name" value="Gamma-glutamyl cyclotransferase-like"/>
    <property type="match status" value="1"/>
</dbReference>
<dbReference type="InterPro" id="IPR009288">
    <property type="entry name" value="AIG2-like_dom"/>
</dbReference>
<keyword evidence="3" id="KW-1185">Reference proteome</keyword>
<organism evidence="2 3">
    <name type="scientific">Mucilaginibacter limnophilus</name>
    <dbReference type="NCBI Taxonomy" id="1932778"/>
    <lineage>
        <taxon>Bacteria</taxon>
        <taxon>Pseudomonadati</taxon>
        <taxon>Bacteroidota</taxon>
        <taxon>Sphingobacteriia</taxon>
        <taxon>Sphingobacteriales</taxon>
        <taxon>Sphingobacteriaceae</taxon>
        <taxon>Mucilaginibacter</taxon>
    </lineage>
</organism>
<keyword evidence="2" id="KW-0808">Transferase</keyword>
<comment type="caution">
    <text evidence="2">The sequence shown here is derived from an EMBL/GenBank/DDBJ whole genome shotgun (WGS) entry which is preliminary data.</text>
</comment>